<evidence type="ECO:0000256" key="1">
    <source>
        <dbReference type="ARBA" id="ARBA00004496"/>
    </source>
</evidence>
<dbReference type="InterPro" id="IPR039420">
    <property type="entry name" value="WalR-like"/>
</dbReference>
<evidence type="ECO:0000259" key="10">
    <source>
        <dbReference type="PROSITE" id="PS50110"/>
    </source>
</evidence>
<feature type="domain" description="OmpR/PhoB-type" evidence="11">
    <location>
        <begin position="123"/>
        <end position="221"/>
    </location>
</feature>
<evidence type="ECO:0000256" key="4">
    <source>
        <dbReference type="ARBA" id="ARBA00023012"/>
    </source>
</evidence>
<dbReference type="SMART" id="SM00862">
    <property type="entry name" value="Trans_reg_C"/>
    <property type="match status" value="1"/>
</dbReference>
<evidence type="ECO:0000256" key="3">
    <source>
        <dbReference type="ARBA" id="ARBA00022553"/>
    </source>
</evidence>
<keyword evidence="6 9" id="KW-0238">DNA-binding</keyword>
<organism evidence="12 13">
    <name type="scientific">Deinococcus aquiradiocola</name>
    <dbReference type="NCBI Taxonomy" id="393059"/>
    <lineage>
        <taxon>Bacteria</taxon>
        <taxon>Thermotogati</taxon>
        <taxon>Deinococcota</taxon>
        <taxon>Deinococci</taxon>
        <taxon>Deinococcales</taxon>
        <taxon>Deinococcaceae</taxon>
        <taxon>Deinococcus</taxon>
    </lineage>
</organism>
<comment type="caution">
    <text evidence="12">The sequence shown here is derived from an EMBL/GenBank/DDBJ whole genome shotgun (WGS) entry which is preliminary data.</text>
</comment>
<dbReference type="SMART" id="SM00448">
    <property type="entry name" value="REC"/>
    <property type="match status" value="1"/>
</dbReference>
<dbReference type="FunFam" id="3.40.50.2300:FF:000021">
    <property type="entry name" value="Two-component system response regulator KdpE"/>
    <property type="match status" value="1"/>
</dbReference>
<dbReference type="GO" id="GO:0000156">
    <property type="term" value="F:phosphorelay response regulator activity"/>
    <property type="evidence" value="ECO:0007669"/>
    <property type="project" value="TreeGrafter"/>
</dbReference>
<evidence type="ECO:0000256" key="8">
    <source>
        <dbReference type="PROSITE-ProRule" id="PRU00169"/>
    </source>
</evidence>
<dbReference type="InterPro" id="IPR001867">
    <property type="entry name" value="OmpR/PhoB-type_DNA-bd"/>
</dbReference>
<name>A0A917PR72_9DEIO</name>
<evidence type="ECO:0000256" key="7">
    <source>
        <dbReference type="ARBA" id="ARBA00023163"/>
    </source>
</evidence>
<evidence type="ECO:0000256" key="2">
    <source>
        <dbReference type="ARBA" id="ARBA00022490"/>
    </source>
</evidence>
<feature type="DNA-binding region" description="OmpR/PhoB-type" evidence="9">
    <location>
        <begin position="123"/>
        <end position="221"/>
    </location>
</feature>
<dbReference type="Proteomes" id="UP000635726">
    <property type="component" value="Unassembled WGS sequence"/>
</dbReference>
<dbReference type="GO" id="GO:0032993">
    <property type="term" value="C:protein-DNA complex"/>
    <property type="evidence" value="ECO:0007669"/>
    <property type="project" value="TreeGrafter"/>
</dbReference>
<reference evidence="12" key="2">
    <citation type="submission" date="2020-09" db="EMBL/GenBank/DDBJ databases">
        <authorList>
            <person name="Sun Q."/>
            <person name="Ohkuma M."/>
        </authorList>
    </citation>
    <scope>NUCLEOTIDE SEQUENCE</scope>
    <source>
        <strain evidence="12">JCM 14371</strain>
    </source>
</reference>
<feature type="modified residue" description="4-aspartylphosphate" evidence="8">
    <location>
        <position position="54"/>
    </location>
</feature>
<gene>
    <name evidence="12" type="ORF">GCM10008939_35910</name>
</gene>
<dbReference type="InterPro" id="IPR036388">
    <property type="entry name" value="WH-like_DNA-bd_sf"/>
</dbReference>
<dbReference type="FunFam" id="1.10.10.10:FF:000460">
    <property type="entry name" value="Two component transcriptional regulator"/>
    <property type="match status" value="1"/>
</dbReference>
<dbReference type="Gene3D" id="1.10.10.10">
    <property type="entry name" value="Winged helix-like DNA-binding domain superfamily/Winged helix DNA-binding domain"/>
    <property type="match status" value="1"/>
</dbReference>
<proteinExistence type="predicted"/>
<keyword evidence="2" id="KW-0963">Cytoplasm</keyword>
<keyword evidence="7" id="KW-0804">Transcription</keyword>
<dbReference type="PANTHER" id="PTHR48111">
    <property type="entry name" value="REGULATOR OF RPOS"/>
    <property type="match status" value="1"/>
</dbReference>
<dbReference type="InterPro" id="IPR011006">
    <property type="entry name" value="CheY-like_superfamily"/>
</dbReference>
<protein>
    <recommendedName>
        <fullName evidence="14">DNA-binding response regulator</fullName>
    </recommendedName>
</protein>
<dbReference type="Gene3D" id="3.40.50.2300">
    <property type="match status" value="1"/>
</dbReference>
<feature type="domain" description="Response regulatory" evidence="10">
    <location>
        <begin position="5"/>
        <end position="118"/>
    </location>
</feature>
<dbReference type="Gene3D" id="6.10.250.690">
    <property type="match status" value="1"/>
</dbReference>
<dbReference type="GO" id="GO:0042802">
    <property type="term" value="F:identical protein binding"/>
    <property type="evidence" value="ECO:0007669"/>
    <property type="project" value="UniProtKB-ARBA"/>
</dbReference>
<evidence type="ECO:0000256" key="9">
    <source>
        <dbReference type="PROSITE-ProRule" id="PRU01091"/>
    </source>
</evidence>
<dbReference type="GO" id="GO:0005829">
    <property type="term" value="C:cytosol"/>
    <property type="evidence" value="ECO:0007669"/>
    <property type="project" value="TreeGrafter"/>
</dbReference>
<dbReference type="CDD" id="cd00383">
    <property type="entry name" value="trans_reg_C"/>
    <property type="match status" value="1"/>
</dbReference>
<dbReference type="RefSeq" id="WP_188964683.1">
    <property type="nucleotide sequence ID" value="NZ_BMOE01000021.1"/>
</dbReference>
<dbReference type="SUPFAM" id="SSF52172">
    <property type="entry name" value="CheY-like"/>
    <property type="match status" value="1"/>
</dbReference>
<dbReference type="PROSITE" id="PS50110">
    <property type="entry name" value="RESPONSE_REGULATORY"/>
    <property type="match status" value="1"/>
</dbReference>
<keyword evidence="5" id="KW-0805">Transcription regulation</keyword>
<reference evidence="12" key="1">
    <citation type="journal article" date="2014" name="Int. J. Syst. Evol. Microbiol.">
        <title>Complete genome sequence of Corynebacterium casei LMG S-19264T (=DSM 44701T), isolated from a smear-ripened cheese.</title>
        <authorList>
            <consortium name="US DOE Joint Genome Institute (JGI-PGF)"/>
            <person name="Walter F."/>
            <person name="Albersmeier A."/>
            <person name="Kalinowski J."/>
            <person name="Ruckert C."/>
        </authorList>
    </citation>
    <scope>NUCLEOTIDE SEQUENCE</scope>
    <source>
        <strain evidence="12">JCM 14371</strain>
    </source>
</reference>
<evidence type="ECO:0000256" key="6">
    <source>
        <dbReference type="ARBA" id="ARBA00023125"/>
    </source>
</evidence>
<dbReference type="PANTHER" id="PTHR48111:SF22">
    <property type="entry name" value="REGULATOR OF RPOS"/>
    <property type="match status" value="1"/>
</dbReference>
<sequence length="221" mass="24967">MTKQRILVIEDDLDIANVLRMDLEDAGFEVHHADAAMTGLIRAREQSPDLILLDLGLPDFDGGDVVQRLRKNSSVPIVVLTARDTVDEKVRLLGLGADDYIIKPFHPEELLARVKVQLRQRGSEALTLGDLELDPQKRLARYKEDELRLSPKEFEILALLIRQPGRVYSRQEIGQEIWQGRLPEGSNVVDVHMANLRAKLRDMEGYGLLRTVRGVGYALRG</sequence>
<accession>A0A917PR72</accession>
<evidence type="ECO:0000313" key="13">
    <source>
        <dbReference type="Proteomes" id="UP000635726"/>
    </source>
</evidence>
<evidence type="ECO:0000256" key="5">
    <source>
        <dbReference type="ARBA" id="ARBA00023015"/>
    </source>
</evidence>
<dbReference type="InterPro" id="IPR001789">
    <property type="entry name" value="Sig_transdc_resp-reg_receiver"/>
</dbReference>
<evidence type="ECO:0000313" key="12">
    <source>
        <dbReference type="EMBL" id="GGJ88645.1"/>
    </source>
</evidence>
<dbReference type="AlphaFoldDB" id="A0A917PR72"/>
<dbReference type="Pfam" id="PF00486">
    <property type="entry name" value="Trans_reg_C"/>
    <property type="match status" value="1"/>
</dbReference>
<dbReference type="GO" id="GO:0000987">
    <property type="term" value="F:cis-regulatory region sequence-specific DNA binding"/>
    <property type="evidence" value="ECO:0007669"/>
    <property type="project" value="UniProtKB-ARBA"/>
</dbReference>
<evidence type="ECO:0008006" key="14">
    <source>
        <dbReference type="Google" id="ProtNLM"/>
    </source>
</evidence>
<dbReference type="GO" id="GO:0045893">
    <property type="term" value="P:positive regulation of DNA-templated transcription"/>
    <property type="evidence" value="ECO:0007669"/>
    <property type="project" value="UniProtKB-ARBA"/>
</dbReference>
<dbReference type="EMBL" id="BMOE01000021">
    <property type="protein sequence ID" value="GGJ88645.1"/>
    <property type="molecule type" value="Genomic_DNA"/>
</dbReference>
<keyword evidence="13" id="KW-1185">Reference proteome</keyword>
<keyword evidence="4" id="KW-0902">Two-component regulatory system</keyword>
<dbReference type="Pfam" id="PF00072">
    <property type="entry name" value="Response_reg"/>
    <property type="match status" value="1"/>
</dbReference>
<comment type="subcellular location">
    <subcellularLocation>
        <location evidence="1">Cytoplasm</location>
    </subcellularLocation>
</comment>
<dbReference type="PROSITE" id="PS51755">
    <property type="entry name" value="OMPR_PHOB"/>
    <property type="match status" value="1"/>
</dbReference>
<evidence type="ECO:0000259" key="11">
    <source>
        <dbReference type="PROSITE" id="PS51755"/>
    </source>
</evidence>
<keyword evidence="3 8" id="KW-0597">Phosphoprotein</keyword>